<feature type="compositionally biased region" description="Polar residues" evidence="1">
    <location>
        <begin position="99"/>
        <end position="109"/>
    </location>
</feature>
<name>A0A9N9PL45_9HELO</name>
<reference evidence="3" key="1">
    <citation type="submission" date="2021-07" db="EMBL/GenBank/DDBJ databases">
        <authorList>
            <person name="Durling M."/>
        </authorList>
    </citation>
    <scope>NUCLEOTIDE SEQUENCE</scope>
</reference>
<feature type="region of interest" description="Disordered" evidence="1">
    <location>
        <begin position="48"/>
        <end position="208"/>
    </location>
</feature>
<protein>
    <recommendedName>
        <fullName evidence="2">DUF7905 domain-containing protein</fullName>
    </recommendedName>
</protein>
<feature type="region of interest" description="Disordered" evidence="1">
    <location>
        <begin position="1"/>
        <end position="34"/>
    </location>
</feature>
<evidence type="ECO:0000259" key="2">
    <source>
        <dbReference type="Pfam" id="PF25482"/>
    </source>
</evidence>
<dbReference type="EMBL" id="CAJVRL010000038">
    <property type="protein sequence ID" value="CAG8950691.1"/>
    <property type="molecule type" value="Genomic_DNA"/>
</dbReference>
<feature type="compositionally biased region" description="Pro residues" evidence="1">
    <location>
        <begin position="54"/>
        <end position="66"/>
    </location>
</feature>
<accession>A0A9N9PL45</accession>
<keyword evidence="4" id="KW-1185">Reference proteome</keyword>
<evidence type="ECO:0000256" key="1">
    <source>
        <dbReference type="SAM" id="MobiDB-lite"/>
    </source>
</evidence>
<feature type="compositionally biased region" description="Polar residues" evidence="1">
    <location>
        <begin position="119"/>
        <end position="144"/>
    </location>
</feature>
<dbReference type="OrthoDB" id="4739136at2759"/>
<evidence type="ECO:0000313" key="3">
    <source>
        <dbReference type="EMBL" id="CAG8950691.1"/>
    </source>
</evidence>
<gene>
    <name evidence="3" type="ORF">HYFRA_00002901</name>
</gene>
<sequence length="709" mass="79168">MPSINQGRVGQPRDQPNYPNLTTTMVSPHRLRAPSPERLFARVWAEEGFGFPTRPEPQPPRAPTPTGPLIDIDDDDQPTTLVAPSPAPSSISYPGHSSAGATASPSLTRPATARGPTIAATSPSGRVGNSSNTGRRQTVQNGASQAPRRGVSDSTIGQAPRSQRQSGPIDTSPQQRPRPGSSTRAQYGSEHAREPVGKKNFPKPLPLITTRQATTANLEKEKKERAEVYLGQPSDNSMCGVEGIYLWKDRAHRPTQLLGFTLEDLNHIRLQYKVWIRWNEDLSSVVIMSKAGPGAQNNVLAALDAVRQDYANAKARIRTAAPVYIMVPPSVHAIRSFLKPVTYEPGLTMIELHGQPYVGQNIAVWNRERASMVNSGKENIKNHLAKHIQAMAVMKGWMRMRVHFGHLNFTSFPKEFLQGRCDFKGFIELLKNPRIQAGAKFDRKLLNPLSALKLKDEIEAMPAFCSVFGPATSAKEATFKESVCLFFDTSQGIPVRLEMDVDHSEVGGYQPGSIQCFRNNRRNKHLEILQFDIEKKIDWSLELITDNKIKDPEPGWEDFISHSIIGSRRQDSLGLPYPGIMMRYDDKIHVYLAVTRSKISYMLAKSGYHIDITIYREWASRSRESPNTIPEPVIKAGVTMYHPDWDHEMMSIEETTNQRSWDPELSQIFGKGEAKYHGIDHFLAEVEKVVGLLSDISREDFDALRAPSS</sequence>
<feature type="compositionally biased region" description="Polar residues" evidence="1">
    <location>
        <begin position="152"/>
        <end position="186"/>
    </location>
</feature>
<dbReference type="AlphaFoldDB" id="A0A9N9PL45"/>
<feature type="compositionally biased region" description="Polar residues" evidence="1">
    <location>
        <begin position="17"/>
        <end position="26"/>
    </location>
</feature>
<dbReference type="InterPro" id="IPR057227">
    <property type="entry name" value="DUF7905"/>
</dbReference>
<dbReference type="Proteomes" id="UP000696280">
    <property type="component" value="Unassembled WGS sequence"/>
</dbReference>
<proteinExistence type="predicted"/>
<comment type="caution">
    <text evidence="3">The sequence shown here is derived from an EMBL/GenBank/DDBJ whole genome shotgun (WGS) entry which is preliminary data.</text>
</comment>
<organism evidence="3 4">
    <name type="scientific">Hymenoscyphus fraxineus</name>
    <dbReference type="NCBI Taxonomy" id="746836"/>
    <lineage>
        <taxon>Eukaryota</taxon>
        <taxon>Fungi</taxon>
        <taxon>Dikarya</taxon>
        <taxon>Ascomycota</taxon>
        <taxon>Pezizomycotina</taxon>
        <taxon>Leotiomycetes</taxon>
        <taxon>Helotiales</taxon>
        <taxon>Helotiaceae</taxon>
        <taxon>Hymenoscyphus</taxon>
    </lineage>
</organism>
<evidence type="ECO:0000313" key="4">
    <source>
        <dbReference type="Proteomes" id="UP000696280"/>
    </source>
</evidence>
<feature type="domain" description="DUF7905" evidence="2">
    <location>
        <begin position="366"/>
        <end position="650"/>
    </location>
</feature>
<dbReference type="Pfam" id="PF25482">
    <property type="entry name" value="DUF7905"/>
    <property type="match status" value="1"/>
</dbReference>